<evidence type="ECO:0000256" key="1">
    <source>
        <dbReference type="SAM" id="Phobius"/>
    </source>
</evidence>
<organism evidence="2 3">
    <name type="scientific">Vibrio breoganii</name>
    <dbReference type="NCBI Taxonomy" id="553239"/>
    <lineage>
        <taxon>Bacteria</taxon>
        <taxon>Pseudomonadati</taxon>
        <taxon>Pseudomonadota</taxon>
        <taxon>Gammaproteobacteria</taxon>
        <taxon>Vibrionales</taxon>
        <taxon>Vibrionaceae</taxon>
        <taxon>Vibrio</taxon>
    </lineage>
</organism>
<keyword evidence="1" id="KW-0812">Transmembrane</keyword>
<accession>A0AAN0XZT9</accession>
<feature type="transmembrane region" description="Helical" evidence="1">
    <location>
        <begin position="78"/>
        <end position="96"/>
    </location>
</feature>
<gene>
    <name evidence="2" type="ORF">A6E01_20570</name>
</gene>
<dbReference type="EMBL" id="CP016179">
    <property type="protein sequence ID" value="ANO35608.1"/>
    <property type="molecule type" value="Genomic_DNA"/>
</dbReference>
<keyword evidence="1" id="KW-1133">Transmembrane helix</keyword>
<dbReference type="RefSeq" id="WP_065211367.1">
    <property type="nucleotide sequence ID" value="NZ_CP016179.1"/>
</dbReference>
<evidence type="ECO:0000313" key="2">
    <source>
        <dbReference type="EMBL" id="ANO35608.1"/>
    </source>
</evidence>
<reference evidence="2 3" key="1">
    <citation type="submission" date="2016-06" db="EMBL/GenBank/DDBJ databases">
        <title>Adaptive Radiation by Waves of Gene Transfer Leads to Fine-Scale Resource Partitioning in Marine Microbes.</title>
        <authorList>
            <person name="Hehemann J.-H."/>
            <person name="Arevalo P."/>
            <person name="Datta M.S."/>
            <person name="Yu X."/>
            <person name="Corzett C."/>
            <person name="Henschel A."/>
            <person name="Preheim S.P."/>
            <person name="Timberlake S."/>
            <person name="Alm E.J."/>
            <person name="Polz M.F."/>
        </authorList>
    </citation>
    <scope>NUCLEOTIDE SEQUENCE [LARGE SCALE GENOMIC DNA]</scope>
    <source>
        <strain evidence="2 3">FF50</strain>
        <plasmid evidence="2 3">unnamed1</plasmid>
    </source>
</reference>
<geneLocation type="plasmid" evidence="2 3">
    <name>unnamed1</name>
</geneLocation>
<keyword evidence="1" id="KW-0472">Membrane</keyword>
<keyword evidence="2" id="KW-0614">Plasmid</keyword>
<evidence type="ECO:0000313" key="3">
    <source>
        <dbReference type="Proteomes" id="UP000092018"/>
    </source>
</evidence>
<feature type="transmembrane region" description="Helical" evidence="1">
    <location>
        <begin position="43"/>
        <end position="66"/>
    </location>
</feature>
<sequence length="369" mass="42129">MHFLILLVCPYLYFWLAEKQTKEAGKEKLSELTKRYNNESNIYLVALLLPALMAVFCAIMVVTAHLKANGTTSSGPDINKLIAVTLILIAYSFAVLKRYYKFVRAFIRRDLLLDNELQEIPLTGIDSFNWRWLLPDSLHFLSQLIATRNLKPTLVDPTKKPHTAVCASSFSAGFAQLMDFEHNFVRYHVSSAYQGELSGTPFIGASVTGYTERLVRKEGKSKREHKKKTKHFLYFNNHYLPANVDIDSAKLSKNTLLSDYETTSIEFNKQFKVHAPDRSLAANLLSPAVISLLLSIKSPFRLRTSENFVVFELRSDFLSQQDFSYSHALNFDNILNDIEGHTDLEIIAGFQALLANMNEFFDNNYEKDK</sequence>
<evidence type="ECO:0008006" key="4">
    <source>
        <dbReference type="Google" id="ProtNLM"/>
    </source>
</evidence>
<dbReference type="AlphaFoldDB" id="A0AAN0XZT9"/>
<name>A0AAN0XZT9_9VIBR</name>
<protein>
    <recommendedName>
        <fullName evidence="4">DUF3137 domain-containing protein</fullName>
    </recommendedName>
</protein>
<dbReference type="KEGG" id="vbr:A6E01_20570"/>
<proteinExistence type="predicted"/>
<dbReference type="Proteomes" id="UP000092018">
    <property type="component" value="Plasmid unnamed1"/>
</dbReference>